<evidence type="ECO:0000313" key="4">
    <source>
        <dbReference type="Proteomes" id="UP001276659"/>
    </source>
</evidence>
<reference evidence="3" key="1">
    <citation type="submission" date="2022-11" db="EMBL/GenBank/DDBJ databases">
        <title>Chromosomal genome sequence assembly and mating type (MAT) locus characterization of the leprose asexual lichenized fungus Lepraria neglecta (Nyl.) Erichsen.</title>
        <authorList>
            <person name="Allen J.L."/>
            <person name="Pfeffer B."/>
        </authorList>
    </citation>
    <scope>NUCLEOTIDE SEQUENCE</scope>
    <source>
        <strain evidence="3">Allen 5258</strain>
    </source>
</reference>
<name>A0AAD9Z523_9LECA</name>
<dbReference type="InterPro" id="IPR050565">
    <property type="entry name" value="LYPA1-2/EST-like"/>
</dbReference>
<dbReference type="Pfam" id="PF02230">
    <property type="entry name" value="Abhydrolase_2"/>
    <property type="match status" value="1"/>
</dbReference>
<dbReference type="Gene3D" id="3.40.50.1820">
    <property type="entry name" value="alpha/beta hydrolase"/>
    <property type="match status" value="1"/>
</dbReference>
<dbReference type="SUPFAM" id="SSF53474">
    <property type="entry name" value="alpha/beta-Hydrolases"/>
    <property type="match status" value="1"/>
</dbReference>
<sequence>MPTRLPTLTDFPTSLHLTITPPPPSSPQLTNILILLHGLGDTSASFTNLGKQLSLPETTCISMQAPTPLPFELGGFHWGDDIQFDQATGNMDFDTGFSKAIKILKQEVIEDCLVGKCGYKHREIMFFGFGQGAMAAIAAAASMNEELGGIISIGGLLPASDTSAKAAKTPLLVLGGSSNTLITKTAITNLEASFQNVEYHRWSKAGDGMPQNREEMLPIMRFFARRLKSRKGVPGGSVEIG</sequence>
<keyword evidence="4" id="KW-1185">Reference proteome</keyword>
<dbReference type="InterPro" id="IPR003140">
    <property type="entry name" value="PLipase/COase/thioEstase"/>
</dbReference>
<protein>
    <recommendedName>
        <fullName evidence="2">Phospholipase/carboxylesterase/thioesterase domain-containing protein</fullName>
    </recommendedName>
</protein>
<proteinExistence type="inferred from homology"/>
<evidence type="ECO:0000313" key="3">
    <source>
        <dbReference type="EMBL" id="KAK3171649.1"/>
    </source>
</evidence>
<dbReference type="PANTHER" id="PTHR10655:SF67">
    <property type="entry name" value="PHOSPHOLIPASE_CARBOXYLESTERASE SUPERFAMILY (AFU_ORTHOLOGUE AFUA_5G09340)"/>
    <property type="match status" value="1"/>
</dbReference>
<comment type="caution">
    <text evidence="3">The sequence shown here is derived from an EMBL/GenBank/DDBJ whole genome shotgun (WGS) entry which is preliminary data.</text>
</comment>
<dbReference type="Proteomes" id="UP001276659">
    <property type="component" value="Unassembled WGS sequence"/>
</dbReference>
<dbReference type="GO" id="GO:0008474">
    <property type="term" value="F:palmitoyl-(protein) hydrolase activity"/>
    <property type="evidence" value="ECO:0007669"/>
    <property type="project" value="TreeGrafter"/>
</dbReference>
<dbReference type="InterPro" id="IPR029058">
    <property type="entry name" value="AB_hydrolase_fold"/>
</dbReference>
<dbReference type="GO" id="GO:0052689">
    <property type="term" value="F:carboxylic ester hydrolase activity"/>
    <property type="evidence" value="ECO:0007669"/>
    <property type="project" value="TreeGrafter"/>
</dbReference>
<evidence type="ECO:0000256" key="1">
    <source>
        <dbReference type="ARBA" id="ARBA00006499"/>
    </source>
</evidence>
<gene>
    <name evidence="3" type="ORF">OEA41_003733</name>
</gene>
<comment type="similarity">
    <text evidence="1">Belongs to the AB hydrolase superfamily. AB hydrolase 2 family.</text>
</comment>
<dbReference type="EMBL" id="JASNWA010000008">
    <property type="protein sequence ID" value="KAK3171649.1"/>
    <property type="molecule type" value="Genomic_DNA"/>
</dbReference>
<dbReference type="PANTHER" id="PTHR10655">
    <property type="entry name" value="LYSOPHOSPHOLIPASE-RELATED"/>
    <property type="match status" value="1"/>
</dbReference>
<feature type="domain" description="Phospholipase/carboxylesterase/thioesterase" evidence="2">
    <location>
        <begin position="29"/>
        <end position="182"/>
    </location>
</feature>
<accession>A0AAD9Z523</accession>
<dbReference type="GO" id="GO:0005737">
    <property type="term" value="C:cytoplasm"/>
    <property type="evidence" value="ECO:0007669"/>
    <property type="project" value="TreeGrafter"/>
</dbReference>
<organism evidence="3 4">
    <name type="scientific">Lepraria neglecta</name>
    <dbReference type="NCBI Taxonomy" id="209136"/>
    <lineage>
        <taxon>Eukaryota</taxon>
        <taxon>Fungi</taxon>
        <taxon>Dikarya</taxon>
        <taxon>Ascomycota</taxon>
        <taxon>Pezizomycotina</taxon>
        <taxon>Lecanoromycetes</taxon>
        <taxon>OSLEUM clade</taxon>
        <taxon>Lecanoromycetidae</taxon>
        <taxon>Lecanorales</taxon>
        <taxon>Lecanorineae</taxon>
        <taxon>Stereocaulaceae</taxon>
        <taxon>Lepraria</taxon>
    </lineage>
</organism>
<dbReference type="AlphaFoldDB" id="A0AAD9Z523"/>
<evidence type="ECO:0000259" key="2">
    <source>
        <dbReference type="Pfam" id="PF02230"/>
    </source>
</evidence>